<sequence length="115" mass="13264">MHLPLENGSALTKPSSFNITDSHIQLILLSLPLSLLRFQLSMMMPWVTFLGITRPLRLLTRTSLLNLVFSVSLYYLFLKKFNSNLASIQIWLLLLGHFRFLHTFTSSHTHPLLLN</sequence>
<name>A0A7N0V4B3_KALFE</name>
<dbReference type="EnsemblPlants" id="Kaladp0098s0244.1.v1.1">
    <property type="protein sequence ID" value="Kaladp0098s0244.1.v1.1"/>
    <property type="gene ID" value="Kaladp0098s0244.v1.1"/>
</dbReference>
<dbReference type="Proteomes" id="UP000594263">
    <property type="component" value="Unplaced"/>
</dbReference>
<keyword evidence="2" id="KW-1185">Reference proteome</keyword>
<accession>A0A7N0V4B3</accession>
<dbReference type="Gramene" id="Kaladp0098s0244.1.v1.1">
    <property type="protein sequence ID" value="Kaladp0098s0244.1.v1.1"/>
    <property type="gene ID" value="Kaladp0098s0244.v1.1"/>
</dbReference>
<protein>
    <submittedName>
        <fullName evidence="1">Uncharacterized protein</fullName>
    </submittedName>
</protein>
<organism evidence="1 2">
    <name type="scientific">Kalanchoe fedtschenkoi</name>
    <name type="common">Lavender scallops</name>
    <name type="synonym">South American air plant</name>
    <dbReference type="NCBI Taxonomy" id="63787"/>
    <lineage>
        <taxon>Eukaryota</taxon>
        <taxon>Viridiplantae</taxon>
        <taxon>Streptophyta</taxon>
        <taxon>Embryophyta</taxon>
        <taxon>Tracheophyta</taxon>
        <taxon>Spermatophyta</taxon>
        <taxon>Magnoliopsida</taxon>
        <taxon>eudicotyledons</taxon>
        <taxon>Gunneridae</taxon>
        <taxon>Pentapetalae</taxon>
        <taxon>Saxifragales</taxon>
        <taxon>Crassulaceae</taxon>
        <taxon>Kalanchoe</taxon>
    </lineage>
</organism>
<proteinExistence type="predicted"/>
<evidence type="ECO:0000313" key="1">
    <source>
        <dbReference type="EnsemblPlants" id="Kaladp0098s0244.1.v1.1"/>
    </source>
</evidence>
<reference evidence="1" key="1">
    <citation type="submission" date="2021-01" db="UniProtKB">
        <authorList>
            <consortium name="EnsemblPlants"/>
        </authorList>
    </citation>
    <scope>IDENTIFICATION</scope>
</reference>
<evidence type="ECO:0000313" key="2">
    <source>
        <dbReference type="Proteomes" id="UP000594263"/>
    </source>
</evidence>
<dbReference type="AlphaFoldDB" id="A0A7N0V4B3"/>